<dbReference type="eggNOG" id="ENOG5032YBM">
    <property type="taxonomic scope" value="Bacteria"/>
</dbReference>
<name>F9ZWT4_METMM</name>
<protein>
    <recommendedName>
        <fullName evidence="3">Transmembrane protein</fullName>
    </recommendedName>
</protein>
<reference evidence="1 2" key="1">
    <citation type="journal article" date="2011" name="J. Bacteriol.">
        <title>Complete Genome Sequence of the Aerobic Marine Methanotroph Methylomonas methanica MC09.</title>
        <authorList>
            <person name="Boden R."/>
            <person name="Cunliffe M."/>
            <person name="Scanlan J."/>
            <person name="Moussard H."/>
            <person name="Kits K.D."/>
            <person name="Klotz M.G."/>
            <person name="Jetten M.S."/>
            <person name="Vuilleumier S."/>
            <person name="Han J."/>
            <person name="Peters L."/>
            <person name="Mikhailova N."/>
            <person name="Teshima H."/>
            <person name="Tapia R."/>
            <person name="Kyrpides N."/>
            <person name="Ivanova N."/>
            <person name="Pagani I."/>
            <person name="Cheng J.F."/>
            <person name="Goodwin L."/>
            <person name="Han C."/>
            <person name="Hauser L."/>
            <person name="Land M.L."/>
            <person name="Lapidus A."/>
            <person name="Lucas S."/>
            <person name="Pitluck S."/>
            <person name="Woyke T."/>
            <person name="Stein L."/>
            <person name="Murrell J.C."/>
        </authorList>
    </citation>
    <scope>NUCLEOTIDE SEQUENCE [LARGE SCALE GENOMIC DNA]</scope>
    <source>
        <strain evidence="1 2">MC09</strain>
    </source>
</reference>
<keyword evidence="2" id="KW-1185">Reference proteome</keyword>
<reference evidence="2" key="3">
    <citation type="submission" date="2011-05" db="EMBL/GenBank/DDBJ databases">
        <title>Complete sequence of Methylomonas methanica MC09.</title>
        <authorList>
            <consortium name="US DOE Joint Genome Institute"/>
            <person name="Lucas S."/>
            <person name="Han J."/>
            <person name="Lapidus A."/>
            <person name="Cheng J.-F."/>
            <person name="Goodwin L."/>
            <person name="Pitluck S."/>
            <person name="Peters L."/>
            <person name="Mikhailova N."/>
            <person name="Teshima H."/>
            <person name="Han C."/>
            <person name="Tapia R."/>
            <person name="Land M."/>
            <person name="Hauser L."/>
            <person name="Kyrpides N."/>
            <person name="Ivanova N."/>
            <person name="Pagani I."/>
            <person name="Stein L."/>
            <person name="Woyke T."/>
        </authorList>
    </citation>
    <scope>NUCLEOTIDE SEQUENCE [LARGE SCALE GENOMIC DNA]</scope>
    <source>
        <strain evidence="2">MC09</strain>
    </source>
</reference>
<dbReference type="AlphaFoldDB" id="F9ZWT4"/>
<reference key="2">
    <citation type="submission" date="2011-05" db="EMBL/GenBank/DDBJ databases">
        <title>Complete genome sequence of the aerobic marine methanotroph Methylomonas methanica MC09.</title>
        <authorList>
            <person name="Boden R."/>
            <person name="Cunliffe M."/>
            <person name="Scanlan J."/>
            <person name="Moussard H."/>
            <person name="Kits K.D."/>
            <person name="Klotz M."/>
            <person name="Jetten M."/>
            <person name="Vuilleumier S."/>
            <person name="Han J."/>
            <person name="Peters L."/>
            <person name="Mikhailova N."/>
            <person name="Teshima H."/>
            <person name="Tapia R."/>
            <person name="Kyrpides N."/>
            <person name="Ivanova N."/>
            <person name="Pagani I."/>
            <person name="Cheng J.-F."/>
            <person name="Goodwin L."/>
            <person name="Han C."/>
            <person name="Hauser L."/>
            <person name="Land M."/>
            <person name="Lapidus A."/>
            <person name="Lucas S."/>
            <person name="Pitluck S."/>
            <person name="Woyke T."/>
            <person name="Stein L.Y."/>
            <person name="Murrell C."/>
        </authorList>
    </citation>
    <scope>NUCLEOTIDE SEQUENCE</scope>
    <source>
        <strain>MC09</strain>
    </source>
</reference>
<dbReference type="KEGG" id="mmt:Metme_3738"/>
<dbReference type="HOGENOM" id="CLU_093136_1_2_6"/>
<evidence type="ECO:0000313" key="2">
    <source>
        <dbReference type="Proteomes" id="UP000008888"/>
    </source>
</evidence>
<evidence type="ECO:0008006" key="3">
    <source>
        <dbReference type="Google" id="ProtNLM"/>
    </source>
</evidence>
<sequence>MMHSNSRKGFQTSLGKILLSVRVRLAKILASIATEIGRWPAKAMLSCLLLGVWQVHAADNLSEAQIKAAYLLNFAKFVEWPAEALPPHSEMVLCIAGNNVLNGTLEALDGHNVGEHPLHVVQKNYTDLSVTGCHLLYIGSSEQAHFLVILSALGNAPTLTLSDIDDFAEKGGGIGLLFRDNKVVFEVNLESIRKAGLHLPGQLLNIASYVYGR</sequence>
<gene>
    <name evidence="1" type="ordered locus">Metme_3738</name>
</gene>
<dbReference type="Proteomes" id="UP000008888">
    <property type="component" value="Chromosome"/>
</dbReference>
<organism evidence="1 2">
    <name type="scientific">Methylomonas methanica (strain DSM 25384 / MC09)</name>
    <dbReference type="NCBI Taxonomy" id="857087"/>
    <lineage>
        <taxon>Bacteria</taxon>
        <taxon>Pseudomonadati</taxon>
        <taxon>Pseudomonadota</taxon>
        <taxon>Gammaproteobacteria</taxon>
        <taxon>Methylococcales</taxon>
        <taxon>Methylococcaceae</taxon>
        <taxon>Methylomonas</taxon>
    </lineage>
</organism>
<dbReference type="EMBL" id="CP002738">
    <property type="protein sequence ID" value="AEG02096.1"/>
    <property type="molecule type" value="Genomic_DNA"/>
</dbReference>
<dbReference type="STRING" id="857087.Metme_3738"/>
<proteinExistence type="predicted"/>
<evidence type="ECO:0000313" key="1">
    <source>
        <dbReference type="EMBL" id="AEG02096.1"/>
    </source>
</evidence>
<accession>F9ZWT4</accession>
<dbReference type="InterPro" id="IPR025293">
    <property type="entry name" value="YfiR/HmsC-like"/>
</dbReference>
<dbReference type="Pfam" id="PF13689">
    <property type="entry name" value="DUF4154"/>
    <property type="match status" value="1"/>
</dbReference>